<dbReference type="RefSeq" id="WP_292304697.1">
    <property type="nucleotide sequence ID" value="NZ_JBEPLM010000001.1"/>
</dbReference>
<gene>
    <name evidence="1" type="ORF">ABID26_000274</name>
</gene>
<evidence type="ECO:0000313" key="2">
    <source>
        <dbReference type="Proteomes" id="UP001549036"/>
    </source>
</evidence>
<name>A0ABV2HK08_9HYPH</name>
<comment type="caution">
    <text evidence="1">The sequence shown here is derived from an EMBL/GenBank/DDBJ whole genome shotgun (WGS) entry which is preliminary data.</text>
</comment>
<protein>
    <submittedName>
        <fullName evidence="1">Uncharacterized protein</fullName>
    </submittedName>
</protein>
<organism evidence="1 2">
    <name type="scientific">Mesorhizobium shonense</name>
    <dbReference type="NCBI Taxonomy" id="1209948"/>
    <lineage>
        <taxon>Bacteria</taxon>
        <taxon>Pseudomonadati</taxon>
        <taxon>Pseudomonadota</taxon>
        <taxon>Alphaproteobacteria</taxon>
        <taxon>Hyphomicrobiales</taxon>
        <taxon>Phyllobacteriaceae</taxon>
        <taxon>Mesorhizobium</taxon>
    </lineage>
</organism>
<proteinExistence type="predicted"/>
<evidence type="ECO:0000313" key="1">
    <source>
        <dbReference type="EMBL" id="MET3590895.1"/>
    </source>
</evidence>
<sequence length="101" mass="11560">MRVGRPAQLSPGEKGSAVAAVVVATLERDNWTANTDVIVAVDVARRRLTWVPRDLWSPLIRVGKMVLIPRTPKPWWRQQLHRLRGKAEDGRIHRLRRGLAR</sequence>
<reference evidence="1 2" key="1">
    <citation type="submission" date="2024-06" db="EMBL/GenBank/DDBJ databases">
        <title>Genomic Encyclopedia of Type Strains, Phase IV (KMG-IV): sequencing the most valuable type-strain genomes for metagenomic binning, comparative biology and taxonomic classification.</title>
        <authorList>
            <person name="Goeker M."/>
        </authorList>
    </citation>
    <scope>NUCLEOTIDE SEQUENCE [LARGE SCALE GENOMIC DNA]</scope>
    <source>
        <strain evidence="1 2">DSM 29846</strain>
    </source>
</reference>
<keyword evidence="2" id="KW-1185">Reference proteome</keyword>
<dbReference type="Proteomes" id="UP001549036">
    <property type="component" value="Unassembled WGS sequence"/>
</dbReference>
<dbReference type="EMBL" id="JBEPLM010000001">
    <property type="protein sequence ID" value="MET3590895.1"/>
    <property type="molecule type" value="Genomic_DNA"/>
</dbReference>
<accession>A0ABV2HK08</accession>